<evidence type="ECO:0000256" key="6">
    <source>
        <dbReference type="SAM" id="SignalP"/>
    </source>
</evidence>
<dbReference type="InterPro" id="IPR012340">
    <property type="entry name" value="NA-bd_OB-fold"/>
</dbReference>
<dbReference type="KEGG" id="tsa:AciPR4_0721"/>
<comment type="subcellular location">
    <subcellularLocation>
        <location evidence="1">Membrane</location>
        <topology evidence="1">Multi-pass membrane protein</topology>
    </subcellularLocation>
</comment>
<dbReference type="Pfam" id="PF01957">
    <property type="entry name" value="NfeD"/>
    <property type="match status" value="1"/>
</dbReference>
<feature type="chain" id="PRO_5003232441" evidence="6">
    <location>
        <begin position="24"/>
        <end position="237"/>
    </location>
</feature>
<dbReference type="InterPro" id="IPR052165">
    <property type="entry name" value="Membrane_assoc_protease"/>
</dbReference>
<keyword evidence="6" id="KW-0732">Signal</keyword>
<dbReference type="HOGENOM" id="CLU_1233173_0_0_0"/>
<reference evidence="9 10" key="1">
    <citation type="journal article" date="2012" name="Stand. Genomic Sci.">
        <title>Complete genome sequence of Terriglobus saanensis type strain SP1PR4(T), an Acidobacteria from tundra soil.</title>
        <authorList>
            <person name="Rawat S.R."/>
            <person name="Mannisto M.K."/>
            <person name="Starovoytov V."/>
            <person name="Goodwin L."/>
            <person name="Nolan M."/>
            <person name="Hauser L."/>
            <person name="Land M."/>
            <person name="Davenport K.W."/>
            <person name="Woyke T."/>
            <person name="Haggblom M.M."/>
        </authorList>
    </citation>
    <scope>NUCLEOTIDE SEQUENCE</scope>
    <source>
        <strain evidence="10">ATCC BAA-1853 / DSM 23119 / SP1PR4</strain>
    </source>
</reference>
<dbReference type="OrthoDB" id="9806253at2"/>
<dbReference type="eggNOG" id="COG1030">
    <property type="taxonomic scope" value="Bacteria"/>
</dbReference>
<dbReference type="AlphaFoldDB" id="E8V5M0"/>
<accession>E8V5M0</accession>
<feature type="domain" description="NfeD integral membrane" evidence="8">
    <location>
        <begin position="40"/>
        <end position="157"/>
    </location>
</feature>
<feature type="transmembrane region" description="Helical" evidence="5">
    <location>
        <begin position="140"/>
        <end position="158"/>
    </location>
</feature>
<protein>
    <submittedName>
        <fullName evidence="9">Uncharacterized protein</fullName>
    </submittedName>
</protein>
<feature type="transmembrane region" description="Helical" evidence="5">
    <location>
        <begin position="61"/>
        <end position="77"/>
    </location>
</feature>
<feature type="transmembrane region" description="Helical" evidence="5">
    <location>
        <begin position="110"/>
        <end position="128"/>
    </location>
</feature>
<evidence type="ECO:0000259" key="7">
    <source>
        <dbReference type="Pfam" id="PF01957"/>
    </source>
</evidence>
<dbReference type="EMBL" id="CP002467">
    <property type="protein sequence ID" value="ADV81554.1"/>
    <property type="molecule type" value="Genomic_DNA"/>
</dbReference>
<dbReference type="InterPro" id="IPR002810">
    <property type="entry name" value="NfeD-like_C"/>
</dbReference>
<feature type="signal peptide" evidence="6">
    <location>
        <begin position="1"/>
        <end position="23"/>
    </location>
</feature>
<evidence type="ECO:0000256" key="1">
    <source>
        <dbReference type="ARBA" id="ARBA00004141"/>
    </source>
</evidence>
<keyword evidence="4 5" id="KW-0472">Membrane</keyword>
<gene>
    <name evidence="9" type="ordered locus">AciPR4_0721</name>
</gene>
<feature type="domain" description="NfeD-like C-terminal" evidence="7">
    <location>
        <begin position="172"/>
        <end position="227"/>
    </location>
</feature>
<evidence type="ECO:0000256" key="2">
    <source>
        <dbReference type="ARBA" id="ARBA00022692"/>
    </source>
</evidence>
<dbReference type="PANTHER" id="PTHR33507:SF4">
    <property type="entry name" value="NODULATION COMPETITIVENESS PROTEIN NFED"/>
    <property type="match status" value="1"/>
</dbReference>
<feature type="transmembrane region" description="Helical" evidence="5">
    <location>
        <begin position="83"/>
        <end position="101"/>
    </location>
</feature>
<feature type="transmembrane region" description="Helical" evidence="5">
    <location>
        <begin position="33"/>
        <end position="54"/>
    </location>
</feature>
<evidence type="ECO:0000259" key="8">
    <source>
        <dbReference type="Pfam" id="PF24961"/>
    </source>
</evidence>
<evidence type="ECO:0000256" key="3">
    <source>
        <dbReference type="ARBA" id="ARBA00022989"/>
    </source>
</evidence>
<proteinExistence type="predicted"/>
<dbReference type="Pfam" id="PF24961">
    <property type="entry name" value="NfeD_membrane"/>
    <property type="match status" value="1"/>
</dbReference>
<dbReference type="STRING" id="401053.AciPR4_0721"/>
<dbReference type="SUPFAM" id="SSF141322">
    <property type="entry name" value="NfeD domain-like"/>
    <property type="match status" value="1"/>
</dbReference>
<dbReference type="InterPro" id="IPR056739">
    <property type="entry name" value="NfeD_membrane"/>
</dbReference>
<dbReference type="Proteomes" id="UP000006844">
    <property type="component" value="Chromosome"/>
</dbReference>
<evidence type="ECO:0000313" key="9">
    <source>
        <dbReference type="EMBL" id="ADV81554.1"/>
    </source>
</evidence>
<evidence type="ECO:0000256" key="5">
    <source>
        <dbReference type="SAM" id="Phobius"/>
    </source>
</evidence>
<evidence type="ECO:0000256" key="4">
    <source>
        <dbReference type="ARBA" id="ARBA00023136"/>
    </source>
</evidence>
<dbReference type="GO" id="GO:0016020">
    <property type="term" value="C:membrane"/>
    <property type="evidence" value="ECO:0007669"/>
    <property type="project" value="UniProtKB-SubCell"/>
</dbReference>
<organism evidence="9 10">
    <name type="scientific">Terriglobus saanensis (strain ATCC BAA-1853 / DSM 23119 / SP1PR4)</name>
    <dbReference type="NCBI Taxonomy" id="401053"/>
    <lineage>
        <taxon>Bacteria</taxon>
        <taxon>Pseudomonadati</taxon>
        <taxon>Acidobacteriota</taxon>
        <taxon>Terriglobia</taxon>
        <taxon>Terriglobales</taxon>
        <taxon>Acidobacteriaceae</taxon>
        <taxon>Terriglobus</taxon>
    </lineage>
</organism>
<evidence type="ECO:0000313" key="10">
    <source>
        <dbReference type="Proteomes" id="UP000006844"/>
    </source>
</evidence>
<dbReference type="RefSeq" id="WP_013567287.1">
    <property type="nucleotide sequence ID" value="NC_014963.1"/>
</dbReference>
<sequence>MSFSGARRHLAILIACCLPFALAAQQTPAAHAVYLANPNAAVLLLALGGFLILIEFNAPGAVLPGAVGVLCVLLALFELQRMHLSPGATALLVVALALLLAEAKFPSRGLIALAGIAALVTSLAHLIATDDPRQQVNRGIAVGAGIGFGAIACALAVLGGRARREKVRIGEEAMLGCIAVAQTPLAPSGQVLVRGEIWSAQLLSPATHAMVGETVRIVASKGLLLTVIPAPHAVPTE</sequence>
<name>E8V5M0_TERSS</name>
<keyword evidence="3 5" id="KW-1133">Transmembrane helix</keyword>
<keyword evidence="10" id="KW-1185">Reference proteome</keyword>
<keyword evidence="2 5" id="KW-0812">Transmembrane</keyword>
<dbReference type="Gene3D" id="2.40.50.140">
    <property type="entry name" value="Nucleic acid-binding proteins"/>
    <property type="match status" value="1"/>
</dbReference>
<dbReference type="PANTHER" id="PTHR33507">
    <property type="entry name" value="INNER MEMBRANE PROTEIN YBBJ"/>
    <property type="match status" value="1"/>
</dbReference>